<evidence type="ECO:0000313" key="2">
    <source>
        <dbReference type="EMBL" id="NGP86991.1"/>
    </source>
</evidence>
<dbReference type="CDD" id="cd16329">
    <property type="entry name" value="LolA_like"/>
    <property type="match status" value="1"/>
</dbReference>
<accession>A0A6M1T4V3</accession>
<dbReference type="RefSeq" id="WP_165265313.1">
    <property type="nucleotide sequence ID" value="NZ_JAALLS010000001.1"/>
</dbReference>
<gene>
    <name evidence="2" type="ORF">G3569_01390</name>
</gene>
<organism evidence="2 3">
    <name type="scientific">Fodinibius halophilus</name>
    <dbReference type="NCBI Taxonomy" id="1736908"/>
    <lineage>
        <taxon>Bacteria</taxon>
        <taxon>Pseudomonadati</taxon>
        <taxon>Balneolota</taxon>
        <taxon>Balneolia</taxon>
        <taxon>Balneolales</taxon>
        <taxon>Balneolaceae</taxon>
        <taxon>Fodinibius</taxon>
    </lineage>
</organism>
<dbReference type="AlphaFoldDB" id="A0A6M1T4V3"/>
<comment type="caution">
    <text evidence="2">The sequence shown here is derived from an EMBL/GenBank/DDBJ whole genome shotgun (WGS) entry which is preliminary data.</text>
</comment>
<sequence length="243" mass="28182">MLATICATILLLSPTGVSPDSVKISPVQILKKADARRTIKGAKKVDVTIEVYTENSLSNSDNYEVLAKGDDKTLIKSYSNDELQRLILSVQNNMWVYYPNTRKPLRISPLQRMMGQVSNADITRINFSSDYMPELLKTETVNGEECYVLQLKLQEDAKHTYPKIRYWVAKDDFKPIKAEFCLVSGKILKSAYYEEYREGILYKTRIESALRNDQYSLIYYNKIVSKEIPDIYFNKNYIRRLIE</sequence>
<dbReference type="EMBL" id="JAALLS010000001">
    <property type="protein sequence ID" value="NGP86991.1"/>
    <property type="molecule type" value="Genomic_DNA"/>
</dbReference>
<protein>
    <submittedName>
        <fullName evidence="2">Outer membrane lipoprotein-sorting protein</fullName>
    </submittedName>
</protein>
<feature type="domain" description="Uncharacterized protein TP-0789" evidence="1">
    <location>
        <begin position="70"/>
        <end position="240"/>
    </location>
</feature>
<dbReference type="PANTHER" id="PTHR37507:SF2">
    <property type="entry name" value="SPORULATION PROTEIN YDCC"/>
    <property type="match status" value="1"/>
</dbReference>
<keyword evidence="2" id="KW-0449">Lipoprotein</keyword>
<dbReference type="Gene3D" id="2.50.20.10">
    <property type="entry name" value="Lipoprotein localisation LolA/LolB/LppX"/>
    <property type="match status" value="1"/>
</dbReference>
<keyword evidence="3" id="KW-1185">Reference proteome</keyword>
<dbReference type="PIRSF" id="PIRSF028205">
    <property type="entry name" value="UCP028205"/>
    <property type="match status" value="1"/>
</dbReference>
<dbReference type="InterPro" id="IPR011220">
    <property type="entry name" value="UCP028205"/>
</dbReference>
<dbReference type="InterPro" id="IPR052944">
    <property type="entry name" value="Sporulation_related"/>
</dbReference>
<dbReference type="Proteomes" id="UP000479132">
    <property type="component" value="Unassembled WGS sequence"/>
</dbReference>
<dbReference type="PANTHER" id="PTHR37507">
    <property type="entry name" value="SPORULATION PROTEIN YDCC"/>
    <property type="match status" value="1"/>
</dbReference>
<dbReference type="InterPro" id="IPR033399">
    <property type="entry name" value="TP_0789-like"/>
</dbReference>
<proteinExistence type="predicted"/>
<name>A0A6M1T4V3_9BACT</name>
<evidence type="ECO:0000313" key="3">
    <source>
        <dbReference type="Proteomes" id="UP000479132"/>
    </source>
</evidence>
<evidence type="ECO:0000259" key="1">
    <source>
        <dbReference type="Pfam" id="PF17131"/>
    </source>
</evidence>
<dbReference type="Pfam" id="PF17131">
    <property type="entry name" value="LolA_like"/>
    <property type="match status" value="1"/>
</dbReference>
<reference evidence="2 3" key="1">
    <citation type="submission" date="2020-02" db="EMBL/GenBank/DDBJ databases">
        <title>Aliifodinibius halophilus 2W32, complete genome.</title>
        <authorList>
            <person name="Li Y."/>
            <person name="Wu S."/>
        </authorList>
    </citation>
    <scope>NUCLEOTIDE SEQUENCE [LARGE SCALE GENOMIC DNA]</scope>
    <source>
        <strain evidence="2 3">2W32</strain>
    </source>
</reference>